<dbReference type="Proteomes" id="UP000013782">
    <property type="component" value="Unassembled WGS sequence"/>
</dbReference>
<evidence type="ECO:0000313" key="1">
    <source>
        <dbReference type="EMBL" id="EOH94927.1"/>
    </source>
</evidence>
<gene>
    <name evidence="1" type="ORF">UAU_01849</name>
</gene>
<reference evidence="1 2" key="1">
    <citation type="submission" date="2013-02" db="EMBL/GenBank/DDBJ databases">
        <title>The Genome Sequence of Enterococcus pallens BAA-351.</title>
        <authorList>
            <consortium name="The Broad Institute Genome Sequencing Platform"/>
            <consortium name="The Broad Institute Genome Sequencing Center for Infectious Disease"/>
            <person name="Earl A.M."/>
            <person name="Gilmore M.S."/>
            <person name="Lebreton F."/>
            <person name="Walker B."/>
            <person name="Young S.K."/>
            <person name="Zeng Q."/>
            <person name="Gargeya S."/>
            <person name="Fitzgerald M."/>
            <person name="Haas B."/>
            <person name="Abouelleil A."/>
            <person name="Alvarado L."/>
            <person name="Arachchi H.M."/>
            <person name="Berlin A.M."/>
            <person name="Chapman S.B."/>
            <person name="Dewar J."/>
            <person name="Goldberg J."/>
            <person name="Griggs A."/>
            <person name="Gujja S."/>
            <person name="Hansen M."/>
            <person name="Howarth C."/>
            <person name="Imamovic A."/>
            <person name="Larimer J."/>
            <person name="McCowan C."/>
            <person name="Murphy C."/>
            <person name="Neiman D."/>
            <person name="Pearson M."/>
            <person name="Priest M."/>
            <person name="Roberts A."/>
            <person name="Saif S."/>
            <person name="Shea T."/>
            <person name="Sisk P."/>
            <person name="Sykes S."/>
            <person name="Wortman J."/>
            <person name="Nusbaum C."/>
            <person name="Birren B."/>
        </authorList>
    </citation>
    <scope>NUCLEOTIDE SEQUENCE [LARGE SCALE GENOMIC DNA]</scope>
    <source>
        <strain evidence="1 2">ATCC BAA-351</strain>
    </source>
</reference>
<dbReference type="HOGENOM" id="CLU_040270_0_0_9"/>
<dbReference type="EMBL" id="AJAQ01000014">
    <property type="protein sequence ID" value="EOH94927.1"/>
    <property type="molecule type" value="Genomic_DNA"/>
</dbReference>
<comment type="caution">
    <text evidence="1">The sequence shown here is derived from an EMBL/GenBank/DDBJ whole genome shotgun (WGS) entry which is preliminary data.</text>
</comment>
<accession>R2QEL9</accession>
<proteinExistence type="predicted"/>
<organism evidence="1 2">
    <name type="scientific">Enterococcus pallens ATCC BAA-351</name>
    <dbReference type="NCBI Taxonomy" id="1158607"/>
    <lineage>
        <taxon>Bacteria</taxon>
        <taxon>Bacillati</taxon>
        <taxon>Bacillota</taxon>
        <taxon>Bacilli</taxon>
        <taxon>Lactobacillales</taxon>
        <taxon>Enterococcaceae</taxon>
        <taxon>Enterococcus</taxon>
    </lineage>
</organism>
<name>R2QEL9_9ENTE</name>
<dbReference type="PATRIC" id="fig|1158607.3.peg.1814"/>
<dbReference type="STRING" id="160454.RV10_GL004097"/>
<protein>
    <submittedName>
        <fullName evidence="1">Uncharacterized protein</fullName>
    </submittedName>
</protein>
<keyword evidence="2" id="KW-1185">Reference proteome</keyword>
<dbReference type="OrthoDB" id="3722973at2"/>
<sequence>MKKGQMIVVCGLVLAILLATGVSIKIGLSNRSEGQSQEPKQATVNPLTEKEEEQLKQADTLAMQYDYDGAIRLLQGKEFKEAEERVLDYKLRKSETIMWSDPALFSHLSFQPLVALPEKAFSSAALMNYQANHLTTEEFTRLLNELYERNYVLVRLSDIVKKKEDGTWQFVGVALPEGKKPLILSQENISYNDEMAEAGLSTKLVVDRDKRVKSCYRVGDNELAGNYDLVPIVDQFVWKHPDFSYQGSKGALAVTGAEGVFGYDVSSKKTTKEKERAKAVADRLKETGWTLASYSWAPINFNHSTLAMIQADTIKYQEEVEPIIGETPLLMFPEGSDIGTWQPYDETNQSYLYVQEAGFSVFSQQDAAQESWGEFTPDYYRNSRIMVTGAALEAGNASLTPFMDVADVIDKEARGLP</sequence>
<evidence type="ECO:0000313" key="2">
    <source>
        <dbReference type="Proteomes" id="UP000013782"/>
    </source>
</evidence>
<dbReference type="AlphaFoldDB" id="R2QEL9"/>
<dbReference type="Gene3D" id="3.20.20.370">
    <property type="entry name" value="Glycoside hydrolase/deacetylase"/>
    <property type="match status" value="1"/>
</dbReference>
<dbReference type="eggNOG" id="COG0726">
    <property type="taxonomic scope" value="Bacteria"/>
</dbReference>
<dbReference type="RefSeq" id="WP_010756845.1">
    <property type="nucleotide sequence ID" value="NZ_ASWD01000006.1"/>
</dbReference>